<feature type="transmembrane region" description="Helical" evidence="1">
    <location>
        <begin position="54"/>
        <end position="78"/>
    </location>
</feature>
<evidence type="ECO:0000313" key="3">
    <source>
        <dbReference type="Proteomes" id="UP000199024"/>
    </source>
</evidence>
<gene>
    <name evidence="2" type="ORF">SAMN05421771_1671</name>
</gene>
<sequence>MEITVRSLWTIVHGMGFGALYLLACSGALIELHQYATSAHSAPPTAGHERFMRIYLITMAVLAWVAVLTGTFLVYPWYRAAAPAGTIDLSGYPQKLLMAHAATSGWHSLGMEWKEHVAWFTPIAITMVAFVLIKYGRDLRNHRSLRATLLAFTAASFLAAGVAGFFGAMIDKYAPVQGGATISLSHGEGK</sequence>
<protein>
    <submittedName>
        <fullName evidence="2">Uncharacterized protein</fullName>
    </submittedName>
</protein>
<feature type="transmembrane region" description="Helical" evidence="1">
    <location>
        <begin position="12"/>
        <end position="33"/>
    </location>
</feature>
<proteinExistence type="predicted"/>
<dbReference type="RefSeq" id="WP_217644093.1">
    <property type="nucleotide sequence ID" value="NZ_FOZL01000001.1"/>
</dbReference>
<dbReference type="STRING" id="474950.SAMN05421771_1671"/>
<dbReference type="Proteomes" id="UP000199024">
    <property type="component" value="Unassembled WGS sequence"/>
</dbReference>
<keyword evidence="1" id="KW-0472">Membrane</keyword>
<feature type="transmembrane region" description="Helical" evidence="1">
    <location>
        <begin position="116"/>
        <end position="135"/>
    </location>
</feature>
<keyword evidence="3" id="KW-1185">Reference proteome</keyword>
<accession>A0A1I6M1K8</accession>
<keyword evidence="1" id="KW-0812">Transmembrane</keyword>
<reference evidence="2 3" key="1">
    <citation type="submission" date="2016-10" db="EMBL/GenBank/DDBJ databases">
        <authorList>
            <person name="de Groot N.N."/>
        </authorList>
    </citation>
    <scope>NUCLEOTIDE SEQUENCE [LARGE SCALE GENOMIC DNA]</scope>
    <source>
        <strain evidence="2 3">DSM 21001</strain>
    </source>
</reference>
<dbReference type="EMBL" id="FOZL01000001">
    <property type="protein sequence ID" value="SFS09590.1"/>
    <property type="molecule type" value="Genomic_DNA"/>
</dbReference>
<name>A0A1I6M1K8_9BACT</name>
<evidence type="ECO:0000313" key="2">
    <source>
        <dbReference type="EMBL" id="SFS09590.1"/>
    </source>
</evidence>
<organism evidence="2 3">
    <name type="scientific">Granulicella pectinivorans</name>
    <dbReference type="NCBI Taxonomy" id="474950"/>
    <lineage>
        <taxon>Bacteria</taxon>
        <taxon>Pseudomonadati</taxon>
        <taxon>Acidobacteriota</taxon>
        <taxon>Terriglobia</taxon>
        <taxon>Terriglobales</taxon>
        <taxon>Acidobacteriaceae</taxon>
        <taxon>Granulicella</taxon>
    </lineage>
</organism>
<feature type="transmembrane region" description="Helical" evidence="1">
    <location>
        <begin position="147"/>
        <end position="170"/>
    </location>
</feature>
<evidence type="ECO:0000256" key="1">
    <source>
        <dbReference type="SAM" id="Phobius"/>
    </source>
</evidence>
<dbReference type="AlphaFoldDB" id="A0A1I6M1K8"/>
<keyword evidence="1" id="KW-1133">Transmembrane helix</keyword>